<organism evidence="2 3">
    <name type="scientific">Streptacidiphilus jiangxiensis</name>
    <dbReference type="NCBI Taxonomy" id="235985"/>
    <lineage>
        <taxon>Bacteria</taxon>
        <taxon>Bacillati</taxon>
        <taxon>Actinomycetota</taxon>
        <taxon>Actinomycetes</taxon>
        <taxon>Kitasatosporales</taxon>
        <taxon>Streptomycetaceae</taxon>
        <taxon>Streptacidiphilus</taxon>
    </lineage>
</organism>
<proteinExistence type="predicted"/>
<evidence type="ECO:0000256" key="1">
    <source>
        <dbReference type="SAM" id="MobiDB-lite"/>
    </source>
</evidence>
<dbReference type="EMBL" id="FOAZ01000041">
    <property type="protein sequence ID" value="SEM65992.1"/>
    <property type="molecule type" value="Genomic_DNA"/>
</dbReference>
<reference evidence="3" key="1">
    <citation type="submission" date="2016-10" db="EMBL/GenBank/DDBJ databases">
        <authorList>
            <person name="Varghese N."/>
        </authorList>
    </citation>
    <scope>NUCLEOTIDE SEQUENCE [LARGE SCALE GENOMIC DNA]</scope>
    <source>
        <strain evidence="3">DSM 45096 / BCRC 16803 / CGMCC 4.1857 / CIP 109030 / JCM 12277 / KCTC 19219 / NBRC 100920 / 33214</strain>
    </source>
</reference>
<dbReference type="AlphaFoldDB" id="A0A1H8A512"/>
<keyword evidence="3" id="KW-1185">Reference proteome</keyword>
<sequence length="145" mass="14954">MSALPGTPLNDARSTDTPPGPGHESADVAFARDRALGLVAATSDDDSTGLPATVLRHFGFALDPDKGIWRLPARMLWVDQVLAAAQASTLLTGLGHTVVADEETRTTALALAAQHAPPARSPGATLAQMSAPHTPVPPASAPLRR</sequence>
<feature type="compositionally biased region" description="Pro residues" evidence="1">
    <location>
        <begin position="134"/>
        <end position="145"/>
    </location>
</feature>
<evidence type="ECO:0000313" key="2">
    <source>
        <dbReference type="EMBL" id="SEM65992.1"/>
    </source>
</evidence>
<feature type="region of interest" description="Disordered" evidence="1">
    <location>
        <begin position="114"/>
        <end position="145"/>
    </location>
</feature>
<evidence type="ECO:0000313" key="3">
    <source>
        <dbReference type="Proteomes" id="UP000183015"/>
    </source>
</evidence>
<protein>
    <submittedName>
        <fullName evidence="2">Uncharacterized protein</fullName>
    </submittedName>
</protein>
<feature type="region of interest" description="Disordered" evidence="1">
    <location>
        <begin position="1"/>
        <end position="25"/>
    </location>
</feature>
<dbReference type="STRING" id="235985.SAMN05414137_14129"/>
<dbReference type="Proteomes" id="UP000183015">
    <property type="component" value="Unassembled WGS sequence"/>
</dbReference>
<accession>A0A1H8A512</accession>
<name>A0A1H8A512_STRJI</name>
<gene>
    <name evidence="2" type="ORF">SAMN05414137_14129</name>
</gene>